<dbReference type="Pfam" id="PF13300">
    <property type="entry name" value="DUF4078"/>
    <property type="match status" value="1"/>
</dbReference>
<evidence type="ECO:0000256" key="2">
    <source>
        <dbReference type="SAM" id="Coils"/>
    </source>
</evidence>
<dbReference type="OrthoDB" id="29098at2759"/>
<evidence type="ECO:0000259" key="4">
    <source>
        <dbReference type="Pfam" id="PF09468"/>
    </source>
</evidence>
<proteinExistence type="predicted"/>
<reference evidence="7" key="1">
    <citation type="submission" date="2020-06" db="EMBL/GenBank/DDBJ databases">
        <title>Genomes of multiple members of Pneumocystis genus reveal paths to human pathogen Pneumocystis jirovecii.</title>
        <authorList>
            <person name="Cisse O.H."/>
            <person name="Ma L."/>
            <person name="Dekker J."/>
            <person name="Khil P."/>
            <person name="Jo J."/>
            <person name="Brenchley J."/>
            <person name="Blair R."/>
            <person name="Pahar B."/>
            <person name="Chabe M."/>
            <person name="Van Rompay K.A."/>
            <person name="Keesler R."/>
            <person name="Sukura A."/>
            <person name="Hirsch V."/>
            <person name="Kutty G."/>
            <person name="Liu Y."/>
            <person name="Peng L."/>
            <person name="Chen J."/>
            <person name="Song J."/>
            <person name="Weissenbacher-Lang C."/>
            <person name="Xu J."/>
            <person name="Upham N.S."/>
            <person name="Stajich J.E."/>
            <person name="Cuomo C.A."/>
            <person name="Cushion M.T."/>
            <person name="Kovacs J.A."/>
        </authorList>
    </citation>
    <scope>NUCLEOTIDE SEQUENCE</scope>
    <source>
        <strain evidence="7">2A</strain>
    </source>
</reference>
<protein>
    <submittedName>
        <fullName evidence="7">Uncharacterized protein</fullName>
    </submittedName>
</protein>
<dbReference type="Gene3D" id="2.20.25.530">
    <property type="match status" value="1"/>
</dbReference>
<dbReference type="InterPro" id="IPR025066">
    <property type="entry name" value="CCDC174-like"/>
</dbReference>
<dbReference type="PANTHER" id="PTHR15885:SF1">
    <property type="entry name" value="COILED-COIL DOMAIN-CONTAINING PROTEIN 174"/>
    <property type="match status" value="1"/>
</dbReference>
<feature type="compositionally biased region" description="Polar residues" evidence="3">
    <location>
        <begin position="265"/>
        <end position="278"/>
    </location>
</feature>
<dbReference type="AlphaFoldDB" id="A0A899G2V7"/>
<feature type="domain" description="CCDC174 alpha/beta GRSR" evidence="6">
    <location>
        <begin position="417"/>
        <end position="444"/>
    </location>
</feature>
<feature type="region of interest" description="Disordered" evidence="3">
    <location>
        <begin position="253"/>
        <end position="278"/>
    </location>
</feature>
<feature type="coiled-coil region" evidence="2">
    <location>
        <begin position="500"/>
        <end position="552"/>
    </location>
</feature>
<dbReference type="Pfam" id="PF09468">
    <property type="entry name" value="RNase_H2-Ydr279"/>
    <property type="match status" value="1"/>
</dbReference>
<accession>A0A899G2V7</accession>
<feature type="domain" description="Rnh202 triple barrel" evidence="5">
    <location>
        <begin position="16"/>
        <end position="76"/>
    </location>
</feature>
<evidence type="ECO:0000313" key="7">
    <source>
        <dbReference type="EMBL" id="QSL66975.1"/>
    </source>
</evidence>
<dbReference type="InterPro" id="IPR057464">
    <property type="entry name" value="CCDC174_GRSR"/>
</dbReference>
<feature type="domain" description="Ribonuclease H2 subunit B wHTH" evidence="4">
    <location>
        <begin position="83"/>
        <end position="210"/>
    </location>
</feature>
<name>A0A899G2V7_9ASCO</name>
<evidence type="ECO:0000259" key="5">
    <source>
        <dbReference type="Pfam" id="PF17745"/>
    </source>
</evidence>
<sequence>MTKIIIKPKQFLNGETTEEQIIALPHPKTQIPVRYLIQKPQLLQLIKVNDSYKKGSWFINNNIVKDGAIYLATPFDLKSEYLGKYLLMDDILDLFSEYHFPILISSLGPQMKHAIRSICHELDSSPSFFRFDESLLLKIMKTKVKKVASHLPKSIELEAITKNFMDNIQEKELNDEKKADELEKIIQLARIKTAMQLINNYLPVKYANLLLQSEDFTPLSSYLQKLQIHRASTSFIQNINHFGTDYCLKKDTIPKEKNKNKRGSENNNTRNSMTFSGKNNETITVSSASSIDLLAELSRVRDKFEREKSEKLDKSNNTYEKKKTLLTKSNVGVEYRAAKDRYEQENILEHEIKASRIALKRKAIQYEMMKRGAHDMNIKGVAAENLLVDFDRKWAEHQKLETSSSSESEVDEENNPWVEYIDEFGRTRKVRKIDLPREITPEQEIPKNIIYGDFIQPFNPDEERVRKILEESEESLEAFYDSTKEIRTKGVGFYQFSKDAEKREEERKALQEEHRLTELMKQNLEWAYDKRQKKLNERKKEIEKRRHKNIREQ</sequence>
<gene>
    <name evidence="7" type="ORF">MERGE_001362</name>
</gene>
<dbReference type="Pfam" id="PF25449">
    <property type="entry name" value="CCDC174_GRSR"/>
    <property type="match status" value="1"/>
</dbReference>
<dbReference type="Pfam" id="PF17745">
    <property type="entry name" value="Ydr279_N"/>
    <property type="match status" value="1"/>
</dbReference>
<dbReference type="InterPro" id="IPR041195">
    <property type="entry name" value="Rnh202_N"/>
</dbReference>
<organism evidence="7 8">
    <name type="scientific">Pneumocystis wakefieldiae</name>
    <dbReference type="NCBI Taxonomy" id="38082"/>
    <lineage>
        <taxon>Eukaryota</taxon>
        <taxon>Fungi</taxon>
        <taxon>Dikarya</taxon>
        <taxon>Ascomycota</taxon>
        <taxon>Taphrinomycotina</taxon>
        <taxon>Pneumocystomycetes</taxon>
        <taxon>Pneumocystaceae</taxon>
        <taxon>Pneumocystis</taxon>
    </lineage>
</organism>
<dbReference type="InterPro" id="IPR019024">
    <property type="entry name" value="RNase_H2_suB_wHTH"/>
</dbReference>
<dbReference type="Proteomes" id="UP000663699">
    <property type="component" value="Chromosome 16"/>
</dbReference>
<evidence type="ECO:0000313" key="8">
    <source>
        <dbReference type="Proteomes" id="UP000663699"/>
    </source>
</evidence>
<dbReference type="GO" id="GO:0005634">
    <property type="term" value="C:nucleus"/>
    <property type="evidence" value="ECO:0007669"/>
    <property type="project" value="TreeGrafter"/>
</dbReference>
<evidence type="ECO:0000259" key="6">
    <source>
        <dbReference type="Pfam" id="PF25449"/>
    </source>
</evidence>
<dbReference type="PANTHER" id="PTHR15885">
    <property type="entry name" value="COILED-COIL DOMAIN-CONTAINING PROTEIN 174"/>
    <property type="match status" value="1"/>
</dbReference>
<evidence type="ECO:0000256" key="3">
    <source>
        <dbReference type="SAM" id="MobiDB-lite"/>
    </source>
</evidence>
<keyword evidence="1 2" id="KW-0175">Coiled coil</keyword>
<dbReference type="EMBL" id="CP054547">
    <property type="protein sequence ID" value="QSL66975.1"/>
    <property type="molecule type" value="Genomic_DNA"/>
</dbReference>
<dbReference type="Gene3D" id="1.10.20.120">
    <property type="match status" value="1"/>
</dbReference>
<evidence type="ECO:0000256" key="1">
    <source>
        <dbReference type="ARBA" id="ARBA00023054"/>
    </source>
</evidence>
<keyword evidence="8" id="KW-1185">Reference proteome</keyword>